<proteinExistence type="predicted"/>
<dbReference type="PROSITE" id="PS50405">
    <property type="entry name" value="GST_CTER"/>
    <property type="match status" value="1"/>
</dbReference>
<reference evidence="3" key="1">
    <citation type="journal article" date="2022" name="IScience">
        <title>Evolution of zygomycete secretomes and the origins of terrestrial fungal ecologies.</title>
        <authorList>
            <person name="Chang Y."/>
            <person name="Wang Y."/>
            <person name="Mondo S."/>
            <person name="Ahrendt S."/>
            <person name="Andreopoulos W."/>
            <person name="Barry K."/>
            <person name="Beard J."/>
            <person name="Benny G.L."/>
            <person name="Blankenship S."/>
            <person name="Bonito G."/>
            <person name="Cuomo C."/>
            <person name="Desiro A."/>
            <person name="Gervers K.A."/>
            <person name="Hundley H."/>
            <person name="Kuo A."/>
            <person name="LaButti K."/>
            <person name="Lang B.F."/>
            <person name="Lipzen A."/>
            <person name="O'Donnell K."/>
            <person name="Pangilinan J."/>
            <person name="Reynolds N."/>
            <person name="Sandor L."/>
            <person name="Smith M.E."/>
            <person name="Tsang A."/>
            <person name="Grigoriev I.V."/>
            <person name="Stajich J.E."/>
            <person name="Spatafora J.W."/>
        </authorList>
    </citation>
    <scope>NUCLEOTIDE SEQUENCE</scope>
    <source>
        <strain evidence="3">RSA 2281</strain>
    </source>
</reference>
<dbReference type="EMBL" id="JAIXMP010000035">
    <property type="protein sequence ID" value="KAI9249424.1"/>
    <property type="molecule type" value="Genomic_DNA"/>
</dbReference>
<evidence type="ECO:0000259" key="1">
    <source>
        <dbReference type="PROSITE" id="PS50404"/>
    </source>
</evidence>
<dbReference type="SUPFAM" id="SSF47616">
    <property type="entry name" value="GST C-terminal domain-like"/>
    <property type="match status" value="1"/>
</dbReference>
<sequence length="224" mass="25394">MTNETPILYRAFGCPYVQRAEIAFKEIELEHEKVEIDLENKPEWYKDINPSTKVPALKINGRFIAESLVLMELANDLKPEKGLLPSDPVKRAEVRLAIEVYSSKVIPIFGKLFLSIKAVETRQANIDAIEEAYSAFNDMLLKQAPSGPYFLGSEYSLADIAIAPIHSRVKLLFRAFFDGLELQALKKYPRLEEFSEGITSRPSFKETFMDEDTFVTAVKVKLGL</sequence>
<dbReference type="InterPro" id="IPR036282">
    <property type="entry name" value="Glutathione-S-Trfase_C_sf"/>
</dbReference>
<dbReference type="PROSITE" id="PS51354">
    <property type="entry name" value="GLUTAREDOXIN_2"/>
    <property type="match status" value="1"/>
</dbReference>
<dbReference type="InterPro" id="IPR036249">
    <property type="entry name" value="Thioredoxin-like_sf"/>
</dbReference>
<evidence type="ECO:0000259" key="2">
    <source>
        <dbReference type="PROSITE" id="PS50405"/>
    </source>
</evidence>
<dbReference type="Proteomes" id="UP001209540">
    <property type="component" value="Unassembled WGS sequence"/>
</dbReference>
<organism evidence="3 4">
    <name type="scientific">Phascolomyces articulosus</name>
    <dbReference type="NCBI Taxonomy" id="60185"/>
    <lineage>
        <taxon>Eukaryota</taxon>
        <taxon>Fungi</taxon>
        <taxon>Fungi incertae sedis</taxon>
        <taxon>Mucoromycota</taxon>
        <taxon>Mucoromycotina</taxon>
        <taxon>Mucoromycetes</taxon>
        <taxon>Mucorales</taxon>
        <taxon>Lichtheimiaceae</taxon>
        <taxon>Phascolomyces</taxon>
    </lineage>
</organism>
<dbReference type="InterPro" id="IPR050983">
    <property type="entry name" value="GST_Omega/HSP26"/>
</dbReference>
<dbReference type="CDD" id="cd00570">
    <property type="entry name" value="GST_N_family"/>
    <property type="match status" value="1"/>
</dbReference>
<dbReference type="GO" id="GO:0005737">
    <property type="term" value="C:cytoplasm"/>
    <property type="evidence" value="ECO:0007669"/>
    <property type="project" value="TreeGrafter"/>
</dbReference>
<dbReference type="SFLD" id="SFLDG00358">
    <property type="entry name" value="Main_(cytGST)"/>
    <property type="match status" value="1"/>
</dbReference>
<gene>
    <name evidence="3" type="ORF">BDA99DRAFT_523743</name>
</gene>
<dbReference type="Gene3D" id="3.40.30.10">
    <property type="entry name" value="Glutaredoxin"/>
    <property type="match status" value="1"/>
</dbReference>
<feature type="domain" description="GST N-terminal" evidence="1">
    <location>
        <begin position="4"/>
        <end position="82"/>
    </location>
</feature>
<evidence type="ECO:0000313" key="4">
    <source>
        <dbReference type="Proteomes" id="UP001209540"/>
    </source>
</evidence>
<dbReference type="AlphaFoldDB" id="A0AAD5PAQ0"/>
<dbReference type="Pfam" id="PF13410">
    <property type="entry name" value="GST_C_2"/>
    <property type="match status" value="1"/>
</dbReference>
<protein>
    <submittedName>
        <fullName evidence="3">Glutathione S-transferase</fullName>
    </submittedName>
</protein>
<dbReference type="InterPro" id="IPR010987">
    <property type="entry name" value="Glutathione-S-Trfase_C-like"/>
</dbReference>
<evidence type="ECO:0000313" key="3">
    <source>
        <dbReference type="EMBL" id="KAI9249424.1"/>
    </source>
</evidence>
<dbReference type="SUPFAM" id="SSF52833">
    <property type="entry name" value="Thioredoxin-like"/>
    <property type="match status" value="1"/>
</dbReference>
<keyword evidence="4" id="KW-1185">Reference proteome</keyword>
<feature type="domain" description="GST C-terminal" evidence="2">
    <location>
        <begin position="87"/>
        <end position="218"/>
    </location>
</feature>
<dbReference type="PANTHER" id="PTHR43968">
    <property type="match status" value="1"/>
</dbReference>
<dbReference type="Pfam" id="PF13409">
    <property type="entry name" value="GST_N_2"/>
    <property type="match status" value="1"/>
</dbReference>
<comment type="caution">
    <text evidence="3">The sequence shown here is derived from an EMBL/GenBank/DDBJ whole genome shotgun (WGS) entry which is preliminary data.</text>
</comment>
<dbReference type="PROSITE" id="PS50404">
    <property type="entry name" value="GST_NTER"/>
    <property type="match status" value="1"/>
</dbReference>
<dbReference type="PANTHER" id="PTHR43968:SF6">
    <property type="entry name" value="GLUTATHIONE S-TRANSFERASE OMEGA"/>
    <property type="match status" value="1"/>
</dbReference>
<accession>A0AAD5PAQ0</accession>
<dbReference type="SFLD" id="SFLDS00019">
    <property type="entry name" value="Glutathione_Transferase_(cytos"/>
    <property type="match status" value="1"/>
</dbReference>
<reference evidence="3" key="2">
    <citation type="submission" date="2023-02" db="EMBL/GenBank/DDBJ databases">
        <authorList>
            <consortium name="DOE Joint Genome Institute"/>
            <person name="Mondo S.J."/>
            <person name="Chang Y."/>
            <person name="Wang Y."/>
            <person name="Ahrendt S."/>
            <person name="Andreopoulos W."/>
            <person name="Barry K."/>
            <person name="Beard J."/>
            <person name="Benny G.L."/>
            <person name="Blankenship S."/>
            <person name="Bonito G."/>
            <person name="Cuomo C."/>
            <person name="Desiro A."/>
            <person name="Gervers K.A."/>
            <person name="Hundley H."/>
            <person name="Kuo A."/>
            <person name="LaButti K."/>
            <person name="Lang B.F."/>
            <person name="Lipzen A."/>
            <person name="O'Donnell K."/>
            <person name="Pangilinan J."/>
            <person name="Reynolds N."/>
            <person name="Sandor L."/>
            <person name="Smith M.W."/>
            <person name="Tsang A."/>
            <person name="Grigoriev I.V."/>
            <person name="Stajich J.E."/>
            <person name="Spatafora J.W."/>
        </authorList>
    </citation>
    <scope>NUCLEOTIDE SEQUENCE</scope>
    <source>
        <strain evidence="3">RSA 2281</strain>
    </source>
</reference>
<dbReference type="InterPro" id="IPR040079">
    <property type="entry name" value="Glutathione_S-Trfase"/>
</dbReference>
<dbReference type="InterPro" id="IPR004045">
    <property type="entry name" value="Glutathione_S-Trfase_N"/>
</dbReference>
<dbReference type="Gene3D" id="1.20.1050.10">
    <property type="match status" value="1"/>
</dbReference>
<name>A0AAD5PAQ0_9FUNG</name>